<name>A0A1H4SHR5_9BACT</name>
<sequence>MSWFHTRWVLPFAEPERYANLTASLKSFRDFEQLPEAEQRSENLARVSRLLHHAHQSSPFYRFRMDASGVNPSAWDINSTIPLEPLTKTDLRVAGDAILCRSVSNEQLRAASTGGTTGAPARIWRTVEDLRQKVAMQIHLESQVGYAPGDSVLMIWGADRDLELNPSWKWKLYQQRLMHQYSAPVGMLNDQVFRRFGKLLQASSPQIVYGYSSCIARFAEYVERQKLKFKAPRRVLVTAEPLTPQDRELIQRVFRAPVREFYGSRDIGMVAVECSHGRLHFHPSACHVEFVPETDSSEGMLYRLYITDLLNQSFPMIRYDTEDCVLLADDPCPCGSWYPAVRRIVGRAIDNFVLGDGTTVPGVCFTTQLLRIRKPLRLINGLQFIQKRFDLTQIRYAAEGAPEHIRTELQNITECVNGLFPSGMNWEYVRVPKILREKSGKLRFTISEVSAAFP</sequence>
<protein>
    <submittedName>
        <fullName evidence="1">Phenylacetate-coenzyme A ligase PaaK, adenylate-forming domain family</fullName>
    </submittedName>
</protein>
<dbReference type="AlphaFoldDB" id="A0A1H4SHR5"/>
<dbReference type="InterPro" id="IPR042099">
    <property type="entry name" value="ANL_N_sf"/>
</dbReference>
<dbReference type="InterPro" id="IPR053158">
    <property type="entry name" value="CapK_Type1_Caps_Biosynth"/>
</dbReference>
<keyword evidence="1" id="KW-0436">Ligase</keyword>
<accession>A0A1H4SHR5</accession>
<dbReference type="OrthoDB" id="580775at2"/>
<dbReference type="GO" id="GO:0016874">
    <property type="term" value="F:ligase activity"/>
    <property type="evidence" value="ECO:0007669"/>
    <property type="project" value="UniProtKB-KW"/>
</dbReference>
<reference evidence="1 2" key="1">
    <citation type="submission" date="2016-10" db="EMBL/GenBank/DDBJ databases">
        <authorList>
            <person name="de Groot N.N."/>
        </authorList>
    </citation>
    <scope>NUCLEOTIDE SEQUENCE [LARGE SCALE GENOMIC DNA]</scope>
    <source>
        <strain evidence="1 2">AB35.6</strain>
    </source>
</reference>
<dbReference type="PANTHER" id="PTHR36932:SF1">
    <property type="entry name" value="CAPSULAR POLYSACCHARIDE BIOSYNTHESIS PROTEIN"/>
    <property type="match status" value="1"/>
</dbReference>
<dbReference type="RefSeq" id="WP_074655221.1">
    <property type="nucleotide sequence ID" value="NZ_FNSD01000001.1"/>
</dbReference>
<evidence type="ECO:0000313" key="1">
    <source>
        <dbReference type="EMBL" id="SEC43648.1"/>
    </source>
</evidence>
<dbReference type="EMBL" id="FNSD01000001">
    <property type="protein sequence ID" value="SEC43648.1"/>
    <property type="molecule type" value="Genomic_DNA"/>
</dbReference>
<evidence type="ECO:0000313" key="2">
    <source>
        <dbReference type="Proteomes" id="UP000182409"/>
    </source>
</evidence>
<gene>
    <name evidence="1" type="ORF">SAMN05443244_3456</name>
</gene>
<proteinExistence type="predicted"/>
<dbReference type="SUPFAM" id="SSF56801">
    <property type="entry name" value="Acetyl-CoA synthetase-like"/>
    <property type="match status" value="1"/>
</dbReference>
<dbReference type="PANTHER" id="PTHR36932">
    <property type="entry name" value="CAPSULAR POLYSACCHARIDE BIOSYNTHESIS PROTEIN"/>
    <property type="match status" value="1"/>
</dbReference>
<dbReference type="Gene3D" id="3.40.50.12780">
    <property type="entry name" value="N-terminal domain of ligase-like"/>
    <property type="match status" value="1"/>
</dbReference>
<organism evidence="1 2">
    <name type="scientific">Terriglobus roseus</name>
    <dbReference type="NCBI Taxonomy" id="392734"/>
    <lineage>
        <taxon>Bacteria</taxon>
        <taxon>Pseudomonadati</taxon>
        <taxon>Acidobacteriota</taxon>
        <taxon>Terriglobia</taxon>
        <taxon>Terriglobales</taxon>
        <taxon>Acidobacteriaceae</taxon>
        <taxon>Terriglobus</taxon>
    </lineage>
</organism>
<dbReference type="Proteomes" id="UP000182409">
    <property type="component" value="Unassembled WGS sequence"/>
</dbReference>